<organism evidence="1 2">
    <name type="scientific">Fusarium decemcellulare</name>
    <dbReference type="NCBI Taxonomy" id="57161"/>
    <lineage>
        <taxon>Eukaryota</taxon>
        <taxon>Fungi</taxon>
        <taxon>Dikarya</taxon>
        <taxon>Ascomycota</taxon>
        <taxon>Pezizomycotina</taxon>
        <taxon>Sordariomycetes</taxon>
        <taxon>Hypocreomycetidae</taxon>
        <taxon>Hypocreales</taxon>
        <taxon>Nectriaceae</taxon>
        <taxon>Fusarium</taxon>
        <taxon>Fusarium decemcellulare species complex</taxon>
    </lineage>
</organism>
<proteinExistence type="predicted"/>
<accession>A0ACC1SDJ7</accession>
<keyword evidence="2" id="KW-1185">Reference proteome</keyword>
<comment type="caution">
    <text evidence="1">The sequence shown here is derived from an EMBL/GenBank/DDBJ whole genome shotgun (WGS) entry which is preliminary data.</text>
</comment>
<gene>
    <name evidence="1" type="ORF">NM208_g6320</name>
</gene>
<dbReference type="EMBL" id="JANRMS010000580">
    <property type="protein sequence ID" value="KAJ3537422.1"/>
    <property type="molecule type" value="Genomic_DNA"/>
</dbReference>
<sequence>MDVNQKSAVAAQNLFYDDSTFPLMEDDDVAVDQQRAVNWRTAPGAISHYTFRSGHLLPFLDEVKITSSATASQSVKGGFSTVWRVKIQPSFQTEPGEPHSFAVKELRHSETREEDFEREVECLERVDSVGHPHLVRLLAAHKTKESFQLVFPWADENLRSFWKTSPKPSLDLDSVRWMVEQLHGLASGLSRIHDFEANSGKENGLQLYGRHGDIKPENILWFRDPGHKEDRGTLVISDWGLAEFVKKDLEPYGGIDGRGRFTTQDDNFEPNGFKLRGYSPTYRAPEFDLKLPVGRAYDIWSLGCVFLEFITWMLYGHEALDAFANIRASAVPKGQKADDAYFELFSDDPGGKPRARVKWAVSMWINELRLASGTTDVFRDFLDLTEKRLLEVDPKKRATSPTVASELEDLKTNCQSDPEYAKPKSSPRKPPCSIDTLESMIGGQSNHAHTINVNMVRLPVSHTGNNTFPVASYPTGFENGGFAPTNTFPPPLFEPPYAVPTIPHQNTGIPGVPFHQASNVQRNRASASHKRKIDSIVEQTDVDEGNGAKYRNLGGSVSCSLPRPRQRDRGPVHQRREASGVLSESPAKDRKEEEIFACPFYKRDPETYGTKSWNTFTVDIAQGRTDADAASQSSRLPTTQIQKRLPKKSSLEKWNIIYRIIFSVDPSHAIPSPYQYAEKPTGPSLDAFEGYLTDRMFDDDIDMNLLSDIAACKRMIKGFKQSSNCLTESTESTVPSLVQDTLETMTTRSSVTTSSSSTLDPPPDPPPGTSGSDAAQLYKPLDMMSFLDDTFLDDANCNSLINWVCEEQ</sequence>
<dbReference type="Proteomes" id="UP001148629">
    <property type="component" value="Unassembled WGS sequence"/>
</dbReference>
<protein>
    <submittedName>
        <fullName evidence="1">Uncharacterized protein</fullName>
    </submittedName>
</protein>
<evidence type="ECO:0000313" key="2">
    <source>
        <dbReference type="Proteomes" id="UP001148629"/>
    </source>
</evidence>
<evidence type="ECO:0000313" key="1">
    <source>
        <dbReference type="EMBL" id="KAJ3537422.1"/>
    </source>
</evidence>
<reference evidence="1" key="1">
    <citation type="submission" date="2022-08" db="EMBL/GenBank/DDBJ databases">
        <title>Genome Sequence of Fusarium decemcellulare.</title>
        <authorList>
            <person name="Buettner E."/>
        </authorList>
    </citation>
    <scope>NUCLEOTIDE SEQUENCE</scope>
    <source>
        <strain evidence="1">Babe19</strain>
    </source>
</reference>
<name>A0ACC1SDJ7_9HYPO</name>